<evidence type="ECO:0000313" key="2">
    <source>
        <dbReference type="EMBL" id="SEK35707.1"/>
    </source>
</evidence>
<name>A0A1H7GE00_9ACTN</name>
<evidence type="ECO:0000256" key="1">
    <source>
        <dbReference type="SAM" id="Phobius"/>
    </source>
</evidence>
<keyword evidence="1" id="KW-1133">Transmembrane helix</keyword>
<organism evidence="2 3">
    <name type="scientific">Nonomuraea pusilla</name>
    <dbReference type="NCBI Taxonomy" id="46177"/>
    <lineage>
        <taxon>Bacteria</taxon>
        <taxon>Bacillati</taxon>
        <taxon>Actinomycetota</taxon>
        <taxon>Actinomycetes</taxon>
        <taxon>Streptosporangiales</taxon>
        <taxon>Streptosporangiaceae</taxon>
        <taxon>Nonomuraea</taxon>
    </lineage>
</organism>
<proteinExistence type="predicted"/>
<keyword evidence="3" id="KW-1185">Reference proteome</keyword>
<keyword evidence="1" id="KW-0472">Membrane</keyword>
<gene>
    <name evidence="2" type="ORF">SAMN05660976_00347</name>
</gene>
<accession>A0A1H7GE00</accession>
<feature type="transmembrane region" description="Helical" evidence="1">
    <location>
        <begin position="36"/>
        <end position="60"/>
    </location>
</feature>
<evidence type="ECO:0000313" key="3">
    <source>
        <dbReference type="Proteomes" id="UP000198953"/>
    </source>
</evidence>
<protein>
    <submittedName>
        <fullName evidence="2">Uncharacterized protein</fullName>
    </submittedName>
</protein>
<dbReference type="AlphaFoldDB" id="A0A1H7GE00"/>
<sequence length="96" mass="10008">MALILIFIVAVAPGGGLAAALLAWVGRVALGLPGGVGLWCLTWVPAWFIGCLAWWVAVLIDLENDVPRMGSAFAWQGAATVLVVALALTIRKTAQP</sequence>
<feature type="transmembrane region" description="Helical" evidence="1">
    <location>
        <begin position="72"/>
        <end position="90"/>
    </location>
</feature>
<dbReference type="Proteomes" id="UP000198953">
    <property type="component" value="Unassembled WGS sequence"/>
</dbReference>
<keyword evidence="1" id="KW-0812">Transmembrane</keyword>
<reference evidence="2 3" key="1">
    <citation type="submission" date="2016-10" db="EMBL/GenBank/DDBJ databases">
        <authorList>
            <person name="de Groot N.N."/>
        </authorList>
    </citation>
    <scope>NUCLEOTIDE SEQUENCE [LARGE SCALE GENOMIC DNA]</scope>
    <source>
        <strain evidence="2 3">DSM 43357</strain>
    </source>
</reference>
<dbReference type="EMBL" id="FOBF01000001">
    <property type="protein sequence ID" value="SEK35707.1"/>
    <property type="molecule type" value="Genomic_DNA"/>
</dbReference>